<name>A0ABU1ENK5_9FLAO</name>
<comment type="caution">
    <text evidence="2">The sequence shown here is derived from an EMBL/GenBank/DDBJ whole genome shotgun (WGS) entry which is preliminary data.</text>
</comment>
<evidence type="ECO:0000313" key="2">
    <source>
        <dbReference type="EMBL" id="MDR5589975.1"/>
    </source>
</evidence>
<evidence type="ECO:0000259" key="1">
    <source>
        <dbReference type="Pfam" id="PF14534"/>
    </source>
</evidence>
<gene>
    <name evidence="2" type="ORF">RE431_04960</name>
</gene>
<proteinExistence type="predicted"/>
<dbReference type="Proteomes" id="UP001257234">
    <property type="component" value="Unassembled WGS sequence"/>
</dbReference>
<accession>A0ABU1ENK5</accession>
<dbReference type="EMBL" id="JAVJIU010000002">
    <property type="protein sequence ID" value="MDR5589975.1"/>
    <property type="molecule type" value="Genomic_DNA"/>
</dbReference>
<feature type="domain" description="DUF4440" evidence="1">
    <location>
        <begin position="51"/>
        <end position="170"/>
    </location>
</feature>
<dbReference type="InterPro" id="IPR032710">
    <property type="entry name" value="NTF2-like_dom_sf"/>
</dbReference>
<protein>
    <submittedName>
        <fullName evidence="2">Nuclear transport factor 2 family protein</fullName>
    </submittedName>
</protein>
<dbReference type="InterPro" id="IPR027843">
    <property type="entry name" value="DUF4440"/>
</dbReference>
<dbReference type="Gene3D" id="3.10.450.50">
    <property type="match status" value="1"/>
</dbReference>
<evidence type="ECO:0000313" key="3">
    <source>
        <dbReference type="Proteomes" id="UP001257234"/>
    </source>
</evidence>
<organism evidence="2 3">
    <name type="scientific">Christiangramia sediminicola</name>
    <dbReference type="NCBI Taxonomy" id="3073267"/>
    <lineage>
        <taxon>Bacteria</taxon>
        <taxon>Pseudomonadati</taxon>
        <taxon>Bacteroidota</taxon>
        <taxon>Flavobacteriia</taxon>
        <taxon>Flavobacteriales</taxon>
        <taxon>Flavobacteriaceae</taxon>
        <taxon>Christiangramia</taxon>
    </lineage>
</organism>
<reference evidence="3" key="1">
    <citation type="submission" date="2023-07" db="EMBL/GenBank/DDBJ databases">
        <title>Christiangramia sp. SM2212., a novel bacterium of the family Flavobacteriaceae isolated from the sea sediment.</title>
        <authorList>
            <person name="Wang J."/>
            <person name="Zhang X."/>
        </authorList>
    </citation>
    <scope>NUCLEOTIDE SEQUENCE [LARGE SCALE GENOMIC DNA]</scope>
    <source>
        <strain evidence="3">SM2212</strain>
    </source>
</reference>
<dbReference type="SUPFAM" id="SSF54427">
    <property type="entry name" value="NTF2-like"/>
    <property type="match status" value="1"/>
</dbReference>
<dbReference type="RefSeq" id="WP_309560861.1">
    <property type="nucleotide sequence ID" value="NZ_JAVJIU010000002.1"/>
</dbReference>
<sequence length="275" mass="31137">MNNQKTALKTTRKEVYTSNNGLSRKGILFLISLFFSISSINAQEESLENKILEMDAIFWKAYNECDVKVMNNYLAEDIEFYHDNGGIEMGRESLNNGLKNGLCKTGENHLRREAVEGTVKVFPMKEINTVYGALITGDHLFYVAEGNSEKAEGKAKFSHLWLVKDGEWKMHRVFSYDHGPVQFESKKDAIVLSKEELGKLTGNYQMPGNDIIKVTSGENMLQLDAMGKSFTLHPETSRSFFSKERNLSFSFSSEAPIKLQIYEGENLVAEATRTE</sequence>
<keyword evidence="3" id="KW-1185">Reference proteome</keyword>
<dbReference type="Pfam" id="PF14534">
    <property type="entry name" value="DUF4440"/>
    <property type="match status" value="1"/>
</dbReference>